<reference evidence="2" key="1">
    <citation type="journal article" date="2022" name="Int. J. Syst. Evol. Microbiol.">
        <title>Pseudomonas aegrilactucae sp. nov. and Pseudomonas morbosilactucae sp. nov., pathogens causing bacterial rot of lettuce in Japan.</title>
        <authorList>
            <person name="Sawada H."/>
            <person name="Fujikawa T."/>
            <person name="Satou M."/>
        </authorList>
    </citation>
    <scope>NUCLEOTIDE SEQUENCE</scope>
    <source>
        <strain evidence="2">0166_1</strain>
    </source>
</reference>
<feature type="region of interest" description="Disordered" evidence="1">
    <location>
        <begin position="1"/>
        <end position="23"/>
    </location>
</feature>
<name>A0A9E6XY20_9ACTN</name>
<accession>A0A9E6XY20</accession>
<dbReference type="Proteomes" id="UP001162834">
    <property type="component" value="Chromosome"/>
</dbReference>
<dbReference type="KEGG" id="sbae:DSM104329_02313"/>
<keyword evidence="3" id="KW-1185">Reference proteome</keyword>
<gene>
    <name evidence="2" type="ORF">DSM104329_02313</name>
</gene>
<evidence type="ECO:0000256" key="1">
    <source>
        <dbReference type="SAM" id="MobiDB-lite"/>
    </source>
</evidence>
<organism evidence="2 3">
    <name type="scientific">Capillimicrobium parvum</name>
    <dbReference type="NCBI Taxonomy" id="2884022"/>
    <lineage>
        <taxon>Bacteria</taxon>
        <taxon>Bacillati</taxon>
        <taxon>Actinomycetota</taxon>
        <taxon>Thermoleophilia</taxon>
        <taxon>Solirubrobacterales</taxon>
        <taxon>Capillimicrobiaceae</taxon>
        <taxon>Capillimicrobium</taxon>
    </lineage>
</organism>
<dbReference type="EMBL" id="CP087164">
    <property type="protein sequence ID" value="UGS35916.1"/>
    <property type="molecule type" value="Genomic_DNA"/>
</dbReference>
<protein>
    <submittedName>
        <fullName evidence="2">Uncharacterized protein</fullName>
    </submittedName>
</protein>
<evidence type="ECO:0000313" key="3">
    <source>
        <dbReference type="Proteomes" id="UP001162834"/>
    </source>
</evidence>
<sequence length="40" mass="3932">MTAGEDRRTGTGGPPDGGPPAARIAQPAVAVAGLFLEEVV</sequence>
<evidence type="ECO:0000313" key="2">
    <source>
        <dbReference type="EMBL" id="UGS35916.1"/>
    </source>
</evidence>
<dbReference type="AlphaFoldDB" id="A0A9E6XY20"/>
<proteinExistence type="predicted"/>